<feature type="transmembrane region" description="Helical" evidence="1">
    <location>
        <begin position="6"/>
        <end position="25"/>
    </location>
</feature>
<sequence>MLPLMFTVIMGLPTYPGLQASYYFFRKKNE</sequence>
<keyword evidence="4" id="KW-1185">Reference proteome</keyword>
<accession>A0A0U1HSE8</accession>
<keyword evidence="1" id="KW-1133">Transmembrane helix</keyword>
<organism evidence="3 5">
    <name type="scientific">Yersinia rohdei</name>
    <dbReference type="NCBI Taxonomy" id="29485"/>
    <lineage>
        <taxon>Bacteria</taxon>
        <taxon>Pseudomonadati</taxon>
        <taxon>Pseudomonadota</taxon>
        <taxon>Gammaproteobacteria</taxon>
        <taxon>Enterobacterales</taxon>
        <taxon>Yersiniaceae</taxon>
        <taxon>Yersinia</taxon>
    </lineage>
</organism>
<dbReference type="STRING" id="29485.CH64_279"/>
<reference evidence="2 4" key="1">
    <citation type="journal article" date="2015" name="Genome Announc.">
        <title>Thirty-Two Complete Genome Assemblies of Nine Yersinia Species, Including Y. pestis, Y. pseudotuberculosis, and Y. enterocolitica.</title>
        <authorList>
            <person name="Johnson S.L."/>
            <person name="Daligault H.E."/>
            <person name="Davenport K.W."/>
            <person name="Jaissle J."/>
            <person name="Frey K.G."/>
            <person name="Ladner J.T."/>
            <person name="Broomall S.M."/>
            <person name="Bishop-Lilly K.A."/>
            <person name="Bruce D.C."/>
            <person name="Coyne S.R."/>
            <person name="Gibbons H.S."/>
            <person name="Lo C.C."/>
            <person name="Munk A.C."/>
            <person name="Rosenzweig C.N."/>
            <person name="Koroleva G.I."/>
            <person name="Palacios G.F."/>
            <person name="Redden C.L."/>
            <person name="Xu Y."/>
            <person name="Minogue T.D."/>
            <person name="Chain P.S."/>
        </authorList>
    </citation>
    <scope>NUCLEOTIDE SEQUENCE [LARGE SCALE GENOMIC DNA]</scope>
    <source>
        <strain evidence="2 4">YRA</strain>
    </source>
</reference>
<dbReference type="EMBL" id="CTKE01000007">
    <property type="protein sequence ID" value="CQI89938.1"/>
    <property type="molecule type" value="Genomic_DNA"/>
</dbReference>
<evidence type="ECO:0000313" key="2">
    <source>
        <dbReference type="EMBL" id="AJJ11071.1"/>
    </source>
</evidence>
<dbReference type="KEGG" id="yro:CH64_279"/>
<evidence type="ECO:0000313" key="3">
    <source>
        <dbReference type="EMBL" id="CQI89938.1"/>
    </source>
</evidence>
<proteinExistence type="predicted"/>
<evidence type="ECO:0000313" key="4">
    <source>
        <dbReference type="Proteomes" id="UP000031914"/>
    </source>
</evidence>
<gene>
    <name evidence="2" type="ORF">CH64_279</name>
    <name evidence="3" type="ORF">ERS008555_01870</name>
</gene>
<dbReference type="AlphaFoldDB" id="A0A0U1HSE8"/>
<evidence type="ECO:0000256" key="1">
    <source>
        <dbReference type="SAM" id="Phobius"/>
    </source>
</evidence>
<protein>
    <submittedName>
        <fullName evidence="2">Membrane protein</fullName>
    </submittedName>
</protein>
<evidence type="ECO:0000313" key="5">
    <source>
        <dbReference type="Proteomes" id="UP000042054"/>
    </source>
</evidence>
<dbReference type="EMBL" id="CP009787">
    <property type="protein sequence ID" value="AJJ11071.1"/>
    <property type="molecule type" value="Genomic_DNA"/>
</dbReference>
<dbReference type="Proteomes" id="UP000031914">
    <property type="component" value="Chromosome"/>
</dbReference>
<keyword evidence="1" id="KW-0472">Membrane</keyword>
<reference evidence="3 5" key="2">
    <citation type="submission" date="2015-03" db="EMBL/GenBank/DDBJ databases">
        <authorList>
            <person name="Murphy D."/>
        </authorList>
    </citation>
    <scope>NUCLEOTIDE SEQUENCE [LARGE SCALE GENOMIC DNA]</scope>
    <source>
        <strain evidence="3 5">68/02</strain>
    </source>
</reference>
<name>A0A0U1HSE8_YERRO</name>
<dbReference type="Proteomes" id="UP000042054">
    <property type="component" value="Unassembled WGS sequence"/>
</dbReference>
<keyword evidence="1" id="KW-0812">Transmembrane</keyword>